<evidence type="ECO:0000313" key="14">
    <source>
        <dbReference type="Proteomes" id="UP000321570"/>
    </source>
</evidence>
<reference evidence="11 13" key="2">
    <citation type="submission" date="2018-11" db="EMBL/GenBank/DDBJ databases">
        <authorList>
            <consortium name="Pathogen Informatics"/>
        </authorList>
    </citation>
    <scope>NUCLEOTIDE SEQUENCE [LARGE SCALE GENOMIC DNA]</scope>
</reference>
<feature type="domain" description="RPN1 N-terminal" evidence="9">
    <location>
        <begin position="39"/>
        <end position="360"/>
    </location>
</feature>
<dbReference type="Proteomes" id="UP000274504">
    <property type="component" value="Unassembled WGS sequence"/>
</dbReference>
<evidence type="ECO:0000256" key="5">
    <source>
        <dbReference type="ARBA" id="ARBA00022942"/>
    </source>
</evidence>
<keyword evidence="5 7" id="KW-0647">Proteasome</keyword>
<comment type="similarity">
    <text evidence="2 7">Belongs to the proteasome subunit S2 family.</text>
</comment>
<dbReference type="InterPro" id="IPR016643">
    <property type="entry name" value="26S_Psome_Rpn1"/>
</dbReference>
<organism evidence="15">
    <name type="scientific">Hymenolepis diminuta</name>
    <name type="common">Rat tapeworm</name>
    <dbReference type="NCBI Taxonomy" id="6216"/>
    <lineage>
        <taxon>Eukaryota</taxon>
        <taxon>Metazoa</taxon>
        <taxon>Spiralia</taxon>
        <taxon>Lophotrochozoa</taxon>
        <taxon>Platyhelminthes</taxon>
        <taxon>Cestoda</taxon>
        <taxon>Eucestoda</taxon>
        <taxon>Cyclophyllidea</taxon>
        <taxon>Hymenolepididae</taxon>
        <taxon>Hymenolepis</taxon>
    </lineage>
</organism>
<feature type="compositionally biased region" description="Basic and acidic residues" evidence="8">
    <location>
        <begin position="13"/>
        <end position="22"/>
    </location>
</feature>
<feature type="compositionally biased region" description="Basic and acidic residues" evidence="8">
    <location>
        <begin position="634"/>
        <end position="647"/>
    </location>
</feature>
<name>A0A0R3SPH4_HYMDI</name>
<gene>
    <name evidence="11" type="ORF">HDID_LOCUS6861</name>
    <name evidence="12" type="ORF">WMSIL1_LOCUS11588</name>
</gene>
<dbReference type="InterPro" id="IPR011989">
    <property type="entry name" value="ARM-like"/>
</dbReference>
<dbReference type="PANTHER" id="PTHR10943:SF1">
    <property type="entry name" value="26S PROTEASOME NON-ATPASE REGULATORY SUBUNIT 2"/>
    <property type="match status" value="1"/>
</dbReference>
<dbReference type="InterPro" id="IPR040892">
    <property type="entry name" value="RPN1_N"/>
</dbReference>
<dbReference type="InterPro" id="IPR002015">
    <property type="entry name" value="Proteasome/cyclosome_rpt"/>
</dbReference>
<evidence type="ECO:0000313" key="15">
    <source>
        <dbReference type="WBParaSite" id="HDID_0000686301-mRNA-1"/>
    </source>
</evidence>
<dbReference type="GO" id="GO:0030234">
    <property type="term" value="F:enzyme regulator activity"/>
    <property type="evidence" value="ECO:0007669"/>
    <property type="project" value="UniProtKB-UniRule"/>
</dbReference>
<dbReference type="EMBL" id="CABIJS010000555">
    <property type="protein sequence ID" value="VUZ53212.1"/>
    <property type="molecule type" value="Genomic_DNA"/>
</dbReference>
<feature type="region of interest" description="Disordered" evidence="8">
    <location>
        <begin position="1"/>
        <end position="32"/>
    </location>
</feature>
<dbReference type="GO" id="GO:0008540">
    <property type="term" value="C:proteasome regulatory particle, base subcomplex"/>
    <property type="evidence" value="ECO:0007669"/>
    <property type="project" value="UniProtKB-UniRule"/>
</dbReference>
<reference evidence="12 14" key="3">
    <citation type="submission" date="2019-07" db="EMBL/GenBank/DDBJ databases">
        <authorList>
            <person name="Jastrzebski P J."/>
            <person name="Paukszto L."/>
            <person name="Jastrzebski P J."/>
        </authorList>
    </citation>
    <scope>NUCLEOTIDE SEQUENCE [LARGE SCALE GENOMIC DNA]</scope>
    <source>
        <strain evidence="12 14">WMS-il1</strain>
    </source>
</reference>
<comment type="function">
    <text evidence="7">Component of the 26S proteasome, a multiprotein complex involved in the ATP-dependent degradation of ubiquitinated proteins. This complex plays a key role in the maintenance of protein homeostasis by removing misfolded or damaged proteins, which could impair cellular functions, and by removing proteins whose functions are no longer required. Therefore, the proteasome participates in numerous cellular processes, including cell cycle progression, apoptosis, or DNA damage repair.</text>
</comment>
<dbReference type="InterPro" id="IPR016024">
    <property type="entry name" value="ARM-type_fold"/>
</dbReference>
<dbReference type="GO" id="GO:0043161">
    <property type="term" value="P:proteasome-mediated ubiquitin-dependent protein catabolic process"/>
    <property type="evidence" value="ECO:0007669"/>
    <property type="project" value="TreeGrafter"/>
</dbReference>
<evidence type="ECO:0000313" key="11">
    <source>
        <dbReference type="EMBL" id="VDL59179.1"/>
    </source>
</evidence>
<evidence type="ECO:0000313" key="12">
    <source>
        <dbReference type="EMBL" id="VUZ53212.1"/>
    </source>
</evidence>
<dbReference type="Proteomes" id="UP000321570">
    <property type="component" value="Unassembled WGS sequence"/>
</dbReference>
<dbReference type="GO" id="GO:0034515">
    <property type="term" value="C:proteasome storage granule"/>
    <property type="evidence" value="ECO:0007669"/>
    <property type="project" value="TreeGrafter"/>
</dbReference>
<dbReference type="OrthoDB" id="10252509at2759"/>
<evidence type="ECO:0000256" key="8">
    <source>
        <dbReference type="SAM" id="MobiDB-lite"/>
    </source>
</evidence>
<feature type="compositionally biased region" description="Low complexity" evidence="8">
    <location>
        <begin position="678"/>
        <end position="688"/>
    </location>
</feature>
<dbReference type="Pfam" id="PF01851">
    <property type="entry name" value="PC_rep"/>
    <property type="match status" value="2"/>
</dbReference>
<evidence type="ECO:0000313" key="13">
    <source>
        <dbReference type="Proteomes" id="UP000274504"/>
    </source>
</evidence>
<dbReference type="EMBL" id="UYSG01010883">
    <property type="protein sequence ID" value="VDL59179.1"/>
    <property type="molecule type" value="Genomic_DNA"/>
</dbReference>
<evidence type="ECO:0000256" key="7">
    <source>
        <dbReference type="PIRNR" id="PIRNR015965"/>
    </source>
</evidence>
<keyword evidence="14" id="KW-1185">Reference proteome</keyword>
<evidence type="ECO:0000256" key="2">
    <source>
        <dbReference type="ARBA" id="ARBA00005460"/>
    </source>
</evidence>
<evidence type="ECO:0000256" key="6">
    <source>
        <dbReference type="ARBA" id="ARBA00046857"/>
    </source>
</evidence>
<reference evidence="15" key="1">
    <citation type="submission" date="2017-02" db="UniProtKB">
        <authorList>
            <consortium name="WormBaseParasite"/>
        </authorList>
    </citation>
    <scope>IDENTIFICATION</scope>
</reference>
<accession>A0A0R3SPH4</accession>
<dbReference type="Pfam" id="PF17781">
    <property type="entry name" value="RPN1_RPN2_N"/>
    <property type="match status" value="1"/>
</dbReference>
<evidence type="ECO:0000259" key="9">
    <source>
        <dbReference type="Pfam" id="PF17781"/>
    </source>
</evidence>
<dbReference type="GO" id="GO:0042176">
    <property type="term" value="P:regulation of protein catabolic process"/>
    <property type="evidence" value="ECO:0007669"/>
    <property type="project" value="InterPro"/>
</dbReference>
<sequence length="980" mass="108925">MASEVAKSVPVETESKVTKDKEASDEDLNEEDRQLRDELYMLLQRLEEPNTKLYDPALESLKTLIKSSTTSMTSVPKPLKFLRPQYGRIKAIYENIQNANTKASCAEVVSVVGMVMYDNPEFKTDTLKYRLLSRNDDIGIWGHEYVRLLTKQIVEVWDEIDTGETEEFSQMAEKQKEEYLELVEKILPYLMDHNAESEAIDLCMEIEHLEYLEKYTTELNFQRVCLYLIGCASYIPDPENVKVYRCAQSIYRKYRDLGNALRYSLRLNDDALARSIFNEAASLPTSKYGATGNDVRRQLAYLLGKHQFIVPYEEVLAEEDEDLAEMLGNTRLSEHFLSLARELDIMDPKLPEDVYKQHLEPTRLSMSTMMDSARTHTAASYVNGLVNCGFGKEKMIQEEGKDGSWLSRQKDLGKMTAVASLGWVMLWDVDTGLSQIDKYLYAVDDHTQAGALLGCGVVNCGVKNECDPALALLSAYVEHQTDVLSRAAIIGIGVAYAGSNKAEAISHLLPAILDTSSSRLQHACLAALSAGMIAVGSLNEDVTSTILQTMLERPAVHWNNTFSKFMALGLALTCLGRQEEAEAILAFLEVVSEPMKSMAHMMCDVCAYACSGNVLKIQKLLHILSEKYEEKSDKVDKAKASITEKAKSKDHHHHRKDSRRGVSSASSSGRRARRHANSTGSKTSSESPPTEEPMQVDEQPVSANEDSSPAGFDYHAHQGLAVLGVAIIAMGEEVGLDMAFRMFGHLLRFGETPIKRIVPLALALCYVSNPQLKVLDTLSKFSHDSDAELCYNSILAMGIVGAGTNSARLAAMLRQLASYHCRDPYNLFLVRLAQGLTYLGKGTLTLSPWHSDHGLFRPVSLAGLLTLLVSCLEMRMTFMGRSDYLIFYLTPAIQPRLLMTFDKDLKPLAVTVRVGQAVDVVGQAGRPKTITGFQTHTTPVLLAHGERAELATDEYVPVTNLPLEGFVILTKNPSYEKPVV</sequence>
<dbReference type="Pfam" id="PF18051">
    <property type="entry name" value="RPN1_C"/>
    <property type="match status" value="1"/>
</dbReference>
<protein>
    <recommendedName>
        <fullName evidence="3 7">26S proteasome non-ATPase regulatory subunit 2</fullName>
    </recommendedName>
</protein>
<dbReference type="WBParaSite" id="HDID_0000686301-mRNA-1">
    <property type="protein sequence ID" value="HDID_0000686301-mRNA-1"/>
    <property type="gene ID" value="HDID_0000686301"/>
</dbReference>
<evidence type="ECO:0000259" key="10">
    <source>
        <dbReference type="Pfam" id="PF18051"/>
    </source>
</evidence>
<evidence type="ECO:0000256" key="3">
    <source>
        <dbReference type="ARBA" id="ARBA00014928"/>
    </source>
</evidence>
<dbReference type="AlphaFoldDB" id="A0A0R3SPH4"/>
<dbReference type="Gene3D" id="1.25.10.10">
    <property type="entry name" value="Leucine-rich Repeat Variant"/>
    <property type="match status" value="1"/>
</dbReference>
<keyword evidence="4" id="KW-0677">Repeat</keyword>
<feature type="domain" description="26S proteasome non-ATPase regulatory subunit RPN1 C-terminal" evidence="10">
    <location>
        <begin position="921"/>
        <end position="975"/>
    </location>
</feature>
<dbReference type="InterPro" id="IPR041433">
    <property type="entry name" value="RPN1_C"/>
</dbReference>
<dbReference type="SUPFAM" id="SSF48371">
    <property type="entry name" value="ARM repeat"/>
    <property type="match status" value="1"/>
</dbReference>
<dbReference type="GO" id="GO:0005634">
    <property type="term" value="C:nucleus"/>
    <property type="evidence" value="ECO:0007669"/>
    <property type="project" value="TreeGrafter"/>
</dbReference>
<evidence type="ECO:0000256" key="1">
    <source>
        <dbReference type="ARBA" id="ARBA00004031"/>
    </source>
</evidence>
<dbReference type="STRING" id="6216.A0A0R3SPH4"/>
<feature type="region of interest" description="Disordered" evidence="8">
    <location>
        <begin position="634"/>
        <end position="710"/>
    </location>
</feature>
<comment type="function">
    <text evidence="1">Binds to the intracellular domain of tumor necrosis factor type 1 receptor. The binding domain of TRAP1 and TRAP2 resides outside the death domain of TNFR1.</text>
</comment>
<feature type="compositionally biased region" description="Basic residues" evidence="8">
    <location>
        <begin position="648"/>
        <end position="658"/>
    </location>
</feature>
<evidence type="ECO:0000256" key="4">
    <source>
        <dbReference type="ARBA" id="ARBA00022737"/>
    </source>
</evidence>
<dbReference type="PIRSF" id="PIRSF015965">
    <property type="entry name" value="26S_Psome_Rpn1"/>
    <property type="match status" value="1"/>
</dbReference>
<comment type="subunit">
    <text evidence="6">Component of the 19S proteasome regulatory particle complex. The 26S proteasome consists of a 20S core particle (CP) and two 19S regulatory subunits (RP). The regulatory particle is made of a lid composed of 9 subunits, a base containing 6 ATPases and few additional components including PSMD2. Interacts with RPGRIP1L. Interacts with CRY1 in a KDM8-dependent manner. Interacts (via C-terminus) with phosphatase UBLCP1 (via ubiquitin-like domain); the interaction recruits UBLCP1 to the 19S regulatory particle where it dephosphorylates 19S subunit PSMC2/RPT1 which impairs PSMC2 ATPase activity and disrupts 26S proteasome assembly.</text>
</comment>
<dbReference type="PANTHER" id="PTHR10943">
    <property type="entry name" value="26S PROTEASOME NON-ATPASE REGULATORY SUBUNIT"/>
    <property type="match status" value="1"/>
</dbReference>
<proteinExistence type="inferred from homology"/>